<dbReference type="EMBL" id="JABEBT010000012">
    <property type="protein sequence ID" value="KAF7638485.1"/>
    <property type="molecule type" value="Genomic_DNA"/>
</dbReference>
<accession>A0A8S9ZZD5</accession>
<dbReference type="Pfam" id="PF00682">
    <property type="entry name" value="HMGL-like"/>
    <property type="match status" value="1"/>
</dbReference>
<dbReference type="PROSITE" id="PS50991">
    <property type="entry name" value="PYR_CT"/>
    <property type="match status" value="1"/>
</dbReference>
<dbReference type="SUPFAM" id="SSF56059">
    <property type="entry name" value="Glutathione synthetase ATP-binding domain-like"/>
    <property type="match status" value="1"/>
</dbReference>
<evidence type="ECO:0000256" key="3">
    <source>
        <dbReference type="ARBA" id="ARBA00022598"/>
    </source>
</evidence>
<dbReference type="InterPro" id="IPR003379">
    <property type="entry name" value="Carboxylase_cons_dom"/>
</dbReference>
<dbReference type="InterPro" id="IPR016185">
    <property type="entry name" value="PreATP-grasp_dom_sf"/>
</dbReference>
<feature type="domain" description="Biotin carboxylation" evidence="11">
    <location>
        <begin position="37"/>
        <end position="487"/>
    </location>
</feature>
<dbReference type="SUPFAM" id="SSF51569">
    <property type="entry name" value="Aldolase"/>
    <property type="match status" value="1"/>
</dbReference>
<protein>
    <recommendedName>
        <fullName evidence="2">pyruvate carboxylase</fullName>
        <ecNumber evidence="2">6.4.1.1</ecNumber>
    </recommendedName>
</protein>
<evidence type="ECO:0000313" key="14">
    <source>
        <dbReference type="Proteomes" id="UP000605970"/>
    </source>
</evidence>
<proteinExistence type="predicted"/>
<dbReference type="InterPro" id="IPR011761">
    <property type="entry name" value="ATP-grasp"/>
</dbReference>
<dbReference type="InterPro" id="IPR013785">
    <property type="entry name" value="Aldolase_TIM"/>
</dbReference>
<evidence type="ECO:0000259" key="11">
    <source>
        <dbReference type="PROSITE" id="PS50979"/>
    </source>
</evidence>
<dbReference type="InterPro" id="IPR005479">
    <property type="entry name" value="CPAse_ATP-bd"/>
</dbReference>
<dbReference type="PROSITE" id="PS50975">
    <property type="entry name" value="ATP_GRASP"/>
    <property type="match status" value="1"/>
</dbReference>
<dbReference type="InterPro" id="IPR005482">
    <property type="entry name" value="Biotin_COase_C"/>
</dbReference>
<dbReference type="InterPro" id="IPR005930">
    <property type="entry name" value="Pyruv_COase"/>
</dbReference>
<dbReference type="PROSITE" id="PS50968">
    <property type="entry name" value="BIOTINYL_LIPOYL"/>
    <property type="match status" value="1"/>
</dbReference>
<dbReference type="PANTHER" id="PTHR43778">
    <property type="entry name" value="PYRUVATE CARBOXYLASE"/>
    <property type="match status" value="1"/>
</dbReference>
<dbReference type="Pfam" id="PF00289">
    <property type="entry name" value="Biotin_carb_N"/>
    <property type="match status" value="1"/>
</dbReference>
<comment type="cofactor">
    <cofactor evidence="1">
        <name>biotin</name>
        <dbReference type="ChEBI" id="CHEBI:57586"/>
    </cofactor>
</comment>
<keyword evidence="3" id="KW-0436">Ligase</keyword>
<name>A0A8S9ZZD5_9BILA</name>
<dbReference type="Gene3D" id="3.30.470.20">
    <property type="entry name" value="ATP-grasp fold, B domain"/>
    <property type="match status" value="1"/>
</dbReference>
<sequence>MTIFRAQPKRSSARIQTFYRCVKNIVRYDSSYANQREFKKVMVANRGEIATRVFRALTEMNKTSVAIYSEQDKHSIHVYKADEAYLVGKGLPPVAAYLNIDQIVDVALRNQVDAIHPGYGFLSERADFAKACQDHGIVFIGPSPSVMRRMGDKVAARQAAIEAGVQVVPGTNHPVTSADEVMEFVKQYGTPIIVKAAYGGGGRGMRKVEREDDVENAFNRAFSEAQAAFGDGSLFVERFVERPRHIEVQIMGDNYGNLIHLYERDCSVQRRHQKVVELAPAPILDPIIRQKMLDDAIKLTKHVGYQNVGTVEFLLDKAGNHYFMEVNARLQVEHTVTEEITGVDLVQAQIRIAEGKSLDDIKLKQDMVSVNGAAIQCRVTTEDPARGFQPDSGRIEVYRSGEGMGIRLDGASAFAGSVISQHYDSLLVKVIARARNHHSAASKLVRSLKEFRIRGVKTNIPFLINVLEQPEFRTGVVDTLFIDEHPELFNFKPSQNRAQKLLHYLGHLKVNGPLTPLVTDLPPRNVQPVVPPVPADQPPPPGPEAFAKAVRENKGCLLTDTTFRDAHQSLLATRVRTYDMTKISPFMAYNFSKLFSMEVWGGATFNVTLQFLHECPWERLETLRRLIPNIPFQMLFRGANAVGYSSYPDNVIDKFCELSVQCGIDVFRVFDSLNYLPNMLVGMEAAGKAGGVVEAAISYTGDVSNPEAKRYNLEYYLKLAEELVKANAHILAIKDMAGVLKPEAAKILITALRDRHPDIPIHVHTHDTAMTGVASMIECAKAGADVVDAAVDSMSGMTSQPSMGAIVAALERTKYATGLSMENISKYNAYWEITRQLYQPFESSVSMKSGNSDVYIHAIPGGQYTNLQFQAYALGLGEQFDEVKKMYAEANLALGDIIKVTPSSKIVGDLAQFMVQNQLTLETLNERAEELSFPKSVVEFMQGLIGQPPYGFPEPLRTKILRGKKKIDGRPGEGIPPMDFEKKKKELEEKHGRELREVDVMSSAMFPREFDDFEQFRQKYGPVDKLETRVFLVGPNVAEEVNVEIERGKNLIIQHLAEGKLNSKGERETFFELNGQMRSMFILDQEASKDIVVRPKAVPGIKGSIGAPMPGDILELKVKVGDKVQPKQTLFVLSAMKMAYALGLGEQLDGGKKMYGEANPALCDIIKVTSSEKIAQEASKDIVVGPKAVPGIKGSIGAPMPGDILELKVKVGDKVQPKQTLFVLSAMKMEMSVDSPIAGIVKAIHLNTEFEAP</sequence>
<dbReference type="Gene3D" id="3.10.600.10">
    <property type="entry name" value="pyruvate carboxylase f1077a mutant domain"/>
    <property type="match status" value="1"/>
</dbReference>
<feature type="domain" description="Lipoyl-binding" evidence="9">
    <location>
        <begin position="1187"/>
        <end position="1253"/>
    </location>
</feature>
<dbReference type="GO" id="GO:0004736">
    <property type="term" value="F:pyruvate carboxylase activity"/>
    <property type="evidence" value="ECO:0007669"/>
    <property type="project" value="UniProtKB-EC"/>
</dbReference>
<dbReference type="AlphaFoldDB" id="A0A8S9ZZD5"/>
<dbReference type="InterPro" id="IPR055268">
    <property type="entry name" value="PCB-like"/>
</dbReference>
<dbReference type="NCBIfam" id="NF009554">
    <property type="entry name" value="PRK12999.1"/>
    <property type="match status" value="1"/>
</dbReference>
<dbReference type="InterPro" id="IPR000089">
    <property type="entry name" value="Biotin_lipoyl"/>
</dbReference>
<keyword evidence="6 8" id="KW-0067">ATP-binding</keyword>
<gene>
    <name evidence="13" type="ORF">Mgra_00002165</name>
</gene>
<feature type="domain" description="ATP-grasp" evidence="10">
    <location>
        <begin position="157"/>
        <end position="354"/>
    </location>
</feature>
<dbReference type="Pfam" id="PF00364">
    <property type="entry name" value="Biotin_lipoyl"/>
    <property type="match status" value="2"/>
</dbReference>
<dbReference type="InterPro" id="IPR005481">
    <property type="entry name" value="BC-like_N"/>
</dbReference>
<dbReference type="Pfam" id="PF02786">
    <property type="entry name" value="CPSase_L_D2"/>
    <property type="match status" value="1"/>
</dbReference>
<dbReference type="PANTHER" id="PTHR43778:SF2">
    <property type="entry name" value="PYRUVATE CARBOXYLASE, MITOCHONDRIAL"/>
    <property type="match status" value="1"/>
</dbReference>
<dbReference type="GO" id="GO:0005737">
    <property type="term" value="C:cytoplasm"/>
    <property type="evidence" value="ECO:0007669"/>
    <property type="project" value="TreeGrafter"/>
</dbReference>
<dbReference type="SUPFAM" id="SSF51246">
    <property type="entry name" value="Rudiment single hybrid motif"/>
    <property type="match status" value="1"/>
</dbReference>
<dbReference type="OrthoDB" id="196847at2759"/>
<keyword evidence="14" id="KW-1185">Reference proteome</keyword>
<keyword evidence="4" id="KW-0479">Metal-binding</keyword>
<organism evidence="13 14">
    <name type="scientific">Meloidogyne graminicola</name>
    <dbReference type="NCBI Taxonomy" id="189291"/>
    <lineage>
        <taxon>Eukaryota</taxon>
        <taxon>Metazoa</taxon>
        <taxon>Ecdysozoa</taxon>
        <taxon>Nematoda</taxon>
        <taxon>Chromadorea</taxon>
        <taxon>Rhabditida</taxon>
        <taxon>Tylenchina</taxon>
        <taxon>Tylenchomorpha</taxon>
        <taxon>Tylenchoidea</taxon>
        <taxon>Meloidogynidae</taxon>
        <taxon>Meloidogyninae</taxon>
        <taxon>Meloidogyne</taxon>
    </lineage>
</organism>
<dbReference type="EC" id="6.4.1.1" evidence="2"/>
<evidence type="ECO:0000313" key="13">
    <source>
        <dbReference type="EMBL" id="KAF7638485.1"/>
    </source>
</evidence>
<evidence type="ECO:0000256" key="6">
    <source>
        <dbReference type="ARBA" id="ARBA00022840"/>
    </source>
</evidence>
<evidence type="ECO:0000256" key="5">
    <source>
        <dbReference type="ARBA" id="ARBA00022741"/>
    </source>
</evidence>
<dbReference type="SUPFAM" id="SSF89000">
    <property type="entry name" value="post-HMGL domain-like"/>
    <property type="match status" value="1"/>
</dbReference>
<dbReference type="GO" id="GO:0046872">
    <property type="term" value="F:metal ion binding"/>
    <property type="evidence" value="ECO:0007669"/>
    <property type="project" value="UniProtKB-KW"/>
</dbReference>
<dbReference type="SMART" id="SM00878">
    <property type="entry name" value="Biotin_carb_C"/>
    <property type="match status" value="1"/>
</dbReference>
<dbReference type="Pfam" id="PF02436">
    <property type="entry name" value="PYC_OADA"/>
    <property type="match status" value="1"/>
</dbReference>
<dbReference type="InterPro" id="IPR011764">
    <property type="entry name" value="Biotin_carboxylation_dom"/>
</dbReference>
<reference evidence="13" key="1">
    <citation type="journal article" date="2020" name="Ecol. Evol.">
        <title>Genome structure and content of the rice root-knot nematode (Meloidogyne graminicola).</title>
        <authorList>
            <person name="Phan N.T."/>
            <person name="Danchin E.G.J."/>
            <person name="Klopp C."/>
            <person name="Perfus-Barbeoch L."/>
            <person name="Kozlowski D.K."/>
            <person name="Koutsovoulos G.D."/>
            <person name="Lopez-Roques C."/>
            <person name="Bouchez O."/>
            <person name="Zahm M."/>
            <person name="Besnard G."/>
            <person name="Bellafiore S."/>
        </authorList>
    </citation>
    <scope>NUCLEOTIDE SEQUENCE</scope>
    <source>
        <strain evidence="13">VN-18</strain>
    </source>
</reference>
<evidence type="ECO:0000256" key="2">
    <source>
        <dbReference type="ARBA" id="ARBA00013057"/>
    </source>
</evidence>
<evidence type="ECO:0000256" key="7">
    <source>
        <dbReference type="ARBA" id="ARBA00023267"/>
    </source>
</evidence>
<evidence type="ECO:0000259" key="9">
    <source>
        <dbReference type="PROSITE" id="PS50968"/>
    </source>
</evidence>
<dbReference type="Gene3D" id="2.40.50.100">
    <property type="match status" value="2"/>
</dbReference>
<dbReference type="NCBIfam" id="TIGR01235">
    <property type="entry name" value="pyruv_carbox"/>
    <property type="match status" value="1"/>
</dbReference>
<evidence type="ECO:0000256" key="1">
    <source>
        <dbReference type="ARBA" id="ARBA00001953"/>
    </source>
</evidence>
<dbReference type="InterPro" id="IPR011054">
    <property type="entry name" value="Rudment_hybrid_motif"/>
</dbReference>
<dbReference type="InterPro" id="IPR011053">
    <property type="entry name" value="Single_hybrid_motif"/>
</dbReference>
<dbReference type="InterPro" id="IPR000891">
    <property type="entry name" value="PYR_CT"/>
</dbReference>
<dbReference type="FunFam" id="3.20.20.70:FF:000033">
    <property type="entry name" value="Pyruvate carboxylase"/>
    <property type="match status" value="1"/>
</dbReference>
<dbReference type="FunFam" id="3.30.1490.20:FF:000003">
    <property type="entry name" value="acetyl-CoA carboxylase isoform X1"/>
    <property type="match status" value="1"/>
</dbReference>
<dbReference type="CDD" id="cd06850">
    <property type="entry name" value="biotinyl_domain"/>
    <property type="match status" value="2"/>
</dbReference>
<comment type="caution">
    <text evidence="13">The sequence shown here is derived from an EMBL/GenBank/DDBJ whole genome shotgun (WGS) entry which is preliminary data.</text>
</comment>
<evidence type="ECO:0000259" key="12">
    <source>
        <dbReference type="PROSITE" id="PS50991"/>
    </source>
</evidence>
<dbReference type="GO" id="GO:0005524">
    <property type="term" value="F:ATP binding"/>
    <property type="evidence" value="ECO:0007669"/>
    <property type="project" value="UniProtKB-UniRule"/>
</dbReference>
<keyword evidence="5 8" id="KW-0547">Nucleotide-binding</keyword>
<dbReference type="GO" id="GO:0006094">
    <property type="term" value="P:gluconeogenesis"/>
    <property type="evidence" value="ECO:0007669"/>
    <property type="project" value="InterPro"/>
</dbReference>
<feature type="domain" description="Pyruvate carboxyltransferase" evidence="12">
    <location>
        <begin position="556"/>
        <end position="825"/>
    </location>
</feature>
<keyword evidence="7" id="KW-0092">Biotin</keyword>
<dbReference type="NCBIfam" id="NF006761">
    <property type="entry name" value="PRK09282.1"/>
    <property type="match status" value="1"/>
</dbReference>
<dbReference type="PROSITE" id="PS00867">
    <property type="entry name" value="CPSASE_2"/>
    <property type="match status" value="1"/>
</dbReference>
<dbReference type="Gene3D" id="3.20.20.70">
    <property type="entry name" value="Aldolase class I"/>
    <property type="match status" value="1"/>
</dbReference>
<evidence type="ECO:0000256" key="8">
    <source>
        <dbReference type="PROSITE-ProRule" id="PRU00409"/>
    </source>
</evidence>
<dbReference type="SUPFAM" id="SSF52440">
    <property type="entry name" value="PreATP-grasp domain"/>
    <property type="match status" value="1"/>
</dbReference>
<dbReference type="Proteomes" id="UP000605970">
    <property type="component" value="Unassembled WGS sequence"/>
</dbReference>
<evidence type="ECO:0000259" key="10">
    <source>
        <dbReference type="PROSITE" id="PS50975"/>
    </source>
</evidence>
<dbReference type="PROSITE" id="PS50979">
    <property type="entry name" value="BC"/>
    <property type="match status" value="1"/>
</dbReference>
<dbReference type="Pfam" id="PF02785">
    <property type="entry name" value="Biotin_carb_C"/>
    <property type="match status" value="1"/>
</dbReference>
<dbReference type="FunFam" id="3.40.50.20:FF:000010">
    <property type="entry name" value="Propionyl-CoA carboxylase subunit alpha"/>
    <property type="match status" value="1"/>
</dbReference>
<dbReference type="CDD" id="cd07937">
    <property type="entry name" value="DRE_TIM_PC_TC_5S"/>
    <property type="match status" value="1"/>
</dbReference>
<dbReference type="SUPFAM" id="SSF51230">
    <property type="entry name" value="Single hybrid motif"/>
    <property type="match status" value="2"/>
</dbReference>
<evidence type="ECO:0000256" key="4">
    <source>
        <dbReference type="ARBA" id="ARBA00022723"/>
    </source>
</evidence>
<dbReference type="FunFam" id="3.30.470.20:FF:000012">
    <property type="entry name" value="Pyruvate carboxylase"/>
    <property type="match status" value="1"/>
</dbReference>